<dbReference type="InterPro" id="IPR052162">
    <property type="entry name" value="Sensor_kinase/Photoreceptor"/>
</dbReference>
<protein>
    <recommendedName>
        <fullName evidence="2">histidine kinase</fullName>
        <ecNumber evidence="2">2.7.13.3</ecNumber>
    </recommendedName>
</protein>
<proteinExistence type="predicted"/>
<comment type="catalytic activity">
    <reaction evidence="1">
        <text>ATP + protein L-histidine = ADP + protein N-phospho-L-histidine.</text>
        <dbReference type="EC" id="2.7.13.3"/>
    </reaction>
</comment>
<dbReference type="GO" id="GO:0000155">
    <property type="term" value="F:phosphorelay sensor kinase activity"/>
    <property type="evidence" value="ECO:0007669"/>
    <property type="project" value="InterPro"/>
</dbReference>
<dbReference type="PANTHER" id="PTHR43304:SF1">
    <property type="entry name" value="PAC DOMAIN-CONTAINING PROTEIN"/>
    <property type="match status" value="1"/>
</dbReference>
<reference evidence="8 9" key="1">
    <citation type="submission" date="2019-08" db="EMBL/GenBank/DDBJ databases">
        <title>Genome of Luteibaculum oceani JCM 18817.</title>
        <authorList>
            <person name="Bowman J.P."/>
        </authorList>
    </citation>
    <scope>NUCLEOTIDE SEQUENCE [LARGE SCALE GENOMIC DNA]</scope>
    <source>
        <strain evidence="8 9">JCM 18817</strain>
    </source>
</reference>
<dbReference type="InterPro" id="IPR005467">
    <property type="entry name" value="His_kinase_dom"/>
</dbReference>
<evidence type="ECO:0000256" key="6">
    <source>
        <dbReference type="SAM" id="Coils"/>
    </source>
</evidence>
<dbReference type="RefSeq" id="WP_147012629.1">
    <property type="nucleotide sequence ID" value="NZ_VORB01000001.1"/>
</dbReference>
<dbReference type="PANTHER" id="PTHR43304">
    <property type="entry name" value="PHYTOCHROME-LIKE PROTEIN CPH1"/>
    <property type="match status" value="1"/>
</dbReference>
<dbReference type="EC" id="2.7.13.3" evidence="2"/>
<keyword evidence="9" id="KW-1185">Reference proteome</keyword>
<dbReference type="CDD" id="cd00082">
    <property type="entry name" value="HisKA"/>
    <property type="match status" value="1"/>
</dbReference>
<evidence type="ECO:0000256" key="3">
    <source>
        <dbReference type="ARBA" id="ARBA00022553"/>
    </source>
</evidence>
<dbReference type="AlphaFoldDB" id="A0A5C6VKR6"/>
<dbReference type="SUPFAM" id="SSF47384">
    <property type="entry name" value="Homodimeric domain of signal transducing histidine kinase"/>
    <property type="match status" value="1"/>
</dbReference>
<evidence type="ECO:0000313" key="9">
    <source>
        <dbReference type="Proteomes" id="UP000321168"/>
    </source>
</evidence>
<keyword evidence="3" id="KW-0597">Phosphoprotein</keyword>
<accession>A0A5C6VKR6</accession>
<dbReference type="SUPFAM" id="SSF55785">
    <property type="entry name" value="PYP-like sensor domain (PAS domain)"/>
    <property type="match status" value="2"/>
</dbReference>
<evidence type="ECO:0000256" key="2">
    <source>
        <dbReference type="ARBA" id="ARBA00012438"/>
    </source>
</evidence>
<dbReference type="InterPro" id="IPR013655">
    <property type="entry name" value="PAS_fold_3"/>
</dbReference>
<dbReference type="Pfam" id="PF02518">
    <property type="entry name" value="HATPase_c"/>
    <property type="match status" value="1"/>
</dbReference>
<dbReference type="InterPro" id="IPR004358">
    <property type="entry name" value="Sig_transdc_His_kin-like_C"/>
</dbReference>
<evidence type="ECO:0000313" key="8">
    <source>
        <dbReference type="EMBL" id="TXC85314.1"/>
    </source>
</evidence>
<dbReference type="Pfam" id="PF00512">
    <property type="entry name" value="HisKA"/>
    <property type="match status" value="1"/>
</dbReference>
<dbReference type="InterPro" id="IPR003594">
    <property type="entry name" value="HATPase_dom"/>
</dbReference>
<evidence type="ECO:0000256" key="5">
    <source>
        <dbReference type="ARBA" id="ARBA00022777"/>
    </source>
</evidence>
<feature type="coiled-coil region" evidence="6">
    <location>
        <begin position="228"/>
        <end position="258"/>
    </location>
</feature>
<dbReference type="Gene3D" id="3.30.450.20">
    <property type="entry name" value="PAS domain"/>
    <property type="match status" value="2"/>
</dbReference>
<sequence>MVNGESNNGPLIQLQKRLEAAISVGALSPEDFPEFSPTFCALLTEKLHSSIHLTERKKRLENILDVLLEYSKLDFSKSATISEKNDEIDAIALGLNTLGEEITYYKNQLEESNQALEMSQRLGKVGSWIYDEPSGKVYLSKSLQDIYGYPESEFDDFWKFINRSVQEDQELLINTVKKVRADHKPFTIHHRAKKPNGEIIYLESRGEVRLKEGKLHKIQGSTMDITYMVSQQKELVNLNNLLHEKQKLLENAQRIAKIGSWKWEIKTNQITWSKALYEIYEVPDKTPLSLEAFQKLLHPDDQGKLNAAIQKCIESGEPYVVKHRILCGDQVKWLEGRGERILKDGELFALQGTGHEITELVENQIRLEELNKTLEKKVKSRTEELEAFTYSVSHDLRAPIRAINGFAEMILEDFEKDLDPEAKRKLGVIKNNAFKMGQLIENLLAFSRLSKFKPKFETVNLNAVLKSSWETCLEHNSHSENVKVEIAELPSIYGNEKLLEQVFINLLGNAIKYSSKEDKPVITVSHEACDKNHTITVSDNGIGFDPKLSDKLFSVFDRLHSDNDFKGLGVGLAMTKRILDKHQASIWGESQPNQGAKFKIAFPKTLL</sequence>
<dbReference type="PROSITE" id="PS50109">
    <property type="entry name" value="HIS_KIN"/>
    <property type="match status" value="1"/>
</dbReference>
<dbReference type="OrthoDB" id="9766459at2"/>
<gene>
    <name evidence="8" type="ORF">FRX97_01430</name>
</gene>
<keyword evidence="4" id="KW-0808">Transferase</keyword>
<dbReference type="CDD" id="cd00130">
    <property type="entry name" value="PAS"/>
    <property type="match status" value="1"/>
</dbReference>
<dbReference type="SMART" id="SM00387">
    <property type="entry name" value="HATPase_c"/>
    <property type="match status" value="1"/>
</dbReference>
<organism evidence="8 9">
    <name type="scientific">Luteibaculum oceani</name>
    <dbReference type="NCBI Taxonomy" id="1294296"/>
    <lineage>
        <taxon>Bacteria</taxon>
        <taxon>Pseudomonadati</taxon>
        <taxon>Bacteroidota</taxon>
        <taxon>Flavobacteriia</taxon>
        <taxon>Flavobacteriales</taxon>
        <taxon>Luteibaculaceae</taxon>
        <taxon>Luteibaculum</taxon>
    </lineage>
</organism>
<name>A0A5C6VKR6_9FLAO</name>
<keyword evidence="6" id="KW-0175">Coiled coil</keyword>
<dbReference type="Gene3D" id="1.10.287.130">
    <property type="match status" value="1"/>
</dbReference>
<dbReference type="InterPro" id="IPR035965">
    <property type="entry name" value="PAS-like_dom_sf"/>
</dbReference>
<dbReference type="Gene3D" id="2.10.70.100">
    <property type="match status" value="1"/>
</dbReference>
<feature type="domain" description="Histidine kinase" evidence="7">
    <location>
        <begin position="391"/>
        <end position="606"/>
    </location>
</feature>
<keyword evidence="5" id="KW-0418">Kinase</keyword>
<dbReference type="InterPro" id="IPR036097">
    <property type="entry name" value="HisK_dim/P_sf"/>
</dbReference>
<dbReference type="InterPro" id="IPR000014">
    <property type="entry name" value="PAS"/>
</dbReference>
<dbReference type="Proteomes" id="UP000321168">
    <property type="component" value="Unassembled WGS sequence"/>
</dbReference>
<dbReference type="EMBL" id="VORB01000001">
    <property type="protein sequence ID" value="TXC85314.1"/>
    <property type="molecule type" value="Genomic_DNA"/>
</dbReference>
<evidence type="ECO:0000256" key="4">
    <source>
        <dbReference type="ARBA" id="ARBA00022679"/>
    </source>
</evidence>
<dbReference type="SUPFAM" id="SSF55874">
    <property type="entry name" value="ATPase domain of HSP90 chaperone/DNA topoisomerase II/histidine kinase"/>
    <property type="match status" value="1"/>
</dbReference>
<evidence type="ECO:0000256" key="1">
    <source>
        <dbReference type="ARBA" id="ARBA00000085"/>
    </source>
</evidence>
<evidence type="ECO:0000259" key="7">
    <source>
        <dbReference type="PROSITE" id="PS50109"/>
    </source>
</evidence>
<dbReference type="SMART" id="SM00388">
    <property type="entry name" value="HisKA"/>
    <property type="match status" value="1"/>
</dbReference>
<dbReference type="FunFam" id="3.30.565.10:FF:000006">
    <property type="entry name" value="Sensor histidine kinase WalK"/>
    <property type="match status" value="1"/>
</dbReference>
<dbReference type="InterPro" id="IPR003661">
    <property type="entry name" value="HisK_dim/P_dom"/>
</dbReference>
<dbReference type="PRINTS" id="PR00344">
    <property type="entry name" value="BCTRLSENSOR"/>
</dbReference>
<dbReference type="InterPro" id="IPR036890">
    <property type="entry name" value="HATPase_C_sf"/>
</dbReference>
<dbReference type="Pfam" id="PF08447">
    <property type="entry name" value="PAS_3"/>
    <property type="match status" value="2"/>
</dbReference>
<comment type="caution">
    <text evidence="8">The sequence shown here is derived from an EMBL/GenBank/DDBJ whole genome shotgun (WGS) entry which is preliminary data.</text>
</comment>
<dbReference type="Gene3D" id="3.30.565.10">
    <property type="entry name" value="Histidine kinase-like ATPase, C-terminal domain"/>
    <property type="match status" value="1"/>
</dbReference>